<reference evidence="2" key="1">
    <citation type="submission" date="2022-03" db="EMBL/GenBank/DDBJ databases">
        <title>Genomic analyses of argali, domestic sheep and their hybrids provide insights into chromosomal evolution, heterosis and genetic basis of agronomic traits.</title>
        <authorList>
            <person name="Li M."/>
        </authorList>
    </citation>
    <scope>NUCLEOTIDE SEQUENCE</scope>
    <source>
        <strain evidence="2">CAU-MHL-2022a</strain>
        <tissue evidence="2">Skin</tissue>
    </source>
</reference>
<comment type="caution">
    <text evidence="2">The sequence shown here is derived from an EMBL/GenBank/DDBJ whole genome shotgun (WGS) entry which is preliminary data.</text>
</comment>
<feature type="region of interest" description="Disordered" evidence="1">
    <location>
        <begin position="102"/>
        <end position="124"/>
    </location>
</feature>
<sequence>MDCSPPDSSIHGIFQARVLEWGAIAFSAKLIANAFYPVEANFQKIWIFIGKRASAIPDKYSVLNVLVGLPQRLSRASEEAKSHTPTLHQSIRVERYLKKAGSQLREKGDSQWNLRKRARTMSKP</sequence>
<accession>A0AAD4URW7</accession>
<proteinExistence type="predicted"/>
<gene>
    <name evidence="2" type="ORF">MG293_001620</name>
</gene>
<dbReference type="Proteomes" id="UP001214576">
    <property type="component" value="Unassembled WGS sequence"/>
</dbReference>
<keyword evidence="3" id="KW-1185">Reference proteome</keyword>
<name>A0AAD4URW7_OVIAM</name>
<evidence type="ECO:0000256" key="1">
    <source>
        <dbReference type="SAM" id="MobiDB-lite"/>
    </source>
</evidence>
<organism evidence="2 3">
    <name type="scientific">Ovis ammon polii</name>
    <dbReference type="NCBI Taxonomy" id="230172"/>
    <lineage>
        <taxon>Eukaryota</taxon>
        <taxon>Metazoa</taxon>
        <taxon>Chordata</taxon>
        <taxon>Craniata</taxon>
        <taxon>Vertebrata</taxon>
        <taxon>Euteleostomi</taxon>
        <taxon>Mammalia</taxon>
        <taxon>Eutheria</taxon>
        <taxon>Laurasiatheria</taxon>
        <taxon>Artiodactyla</taxon>
        <taxon>Ruminantia</taxon>
        <taxon>Pecora</taxon>
        <taxon>Bovidae</taxon>
        <taxon>Caprinae</taxon>
        <taxon>Ovis</taxon>
    </lineage>
</organism>
<dbReference type="AlphaFoldDB" id="A0AAD4URW7"/>
<dbReference type="EMBL" id="JAKZEL010000001">
    <property type="protein sequence ID" value="KAI4549290.1"/>
    <property type="molecule type" value="Genomic_DNA"/>
</dbReference>
<feature type="compositionally biased region" description="Basic residues" evidence="1">
    <location>
        <begin position="114"/>
        <end position="124"/>
    </location>
</feature>
<protein>
    <submittedName>
        <fullName evidence="2">Uncharacterized protein</fullName>
    </submittedName>
</protein>
<evidence type="ECO:0000313" key="3">
    <source>
        <dbReference type="Proteomes" id="UP001214576"/>
    </source>
</evidence>
<evidence type="ECO:0000313" key="2">
    <source>
        <dbReference type="EMBL" id="KAI4549290.1"/>
    </source>
</evidence>